<keyword evidence="2" id="KW-1185">Reference proteome</keyword>
<comment type="caution">
    <text evidence="1">The sequence shown here is derived from an EMBL/GenBank/DDBJ whole genome shotgun (WGS) entry which is preliminary data.</text>
</comment>
<evidence type="ECO:0000313" key="1">
    <source>
        <dbReference type="EMBL" id="MEQ2188770.1"/>
    </source>
</evidence>
<protein>
    <submittedName>
        <fullName evidence="1">Uncharacterized protein</fullName>
    </submittedName>
</protein>
<name>A0ABV0PZ31_9TELE</name>
<gene>
    <name evidence="1" type="ORF">GOODEAATRI_018364</name>
</gene>
<sequence length="117" mass="12613">MSECEGVSLAPAMLAQRYLLQYDSSSWCQNRLCIPVSLTAHGDGGGTSPSLLHQSLLIHRGKISKSWLGSLLPFLMGIRAPCAAHIHMSSRSNVKRSSNLTGFPTTLSGVTRNCTIK</sequence>
<accession>A0ABV0PZ31</accession>
<evidence type="ECO:0000313" key="2">
    <source>
        <dbReference type="Proteomes" id="UP001476798"/>
    </source>
</evidence>
<dbReference type="Proteomes" id="UP001476798">
    <property type="component" value="Unassembled WGS sequence"/>
</dbReference>
<proteinExistence type="predicted"/>
<reference evidence="1 2" key="1">
    <citation type="submission" date="2021-06" db="EMBL/GenBank/DDBJ databases">
        <authorList>
            <person name="Palmer J.M."/>
        </authorList>
    </citation>
    <scope>NUCLEOTIDE SEQUENCE [LARGE SCALE GENOMIC DNA]</scope>
    <source>
        <strain evidence="1 2">GA_2019</strain>
        <tissue evidence="1">Muscle</tissue>
    </source>
</reference>
<dbReference type="EMBL" id="JAHRIO010091518">
    <property type="protein sequence ID" value="MEQ2188770.1"/>
    <property type="molecule type" value="Genomic_DNA"/>
</dbReference>
<organism evidence="1 2">
    <name type="scientific">Goodea atripinnis</name>
    <dbReference type="NCBI Taxonomy" id="208336"/>
    <lineage>
        <taxon>Eukaryota</taxon>
        <taxon>Metazoa</taxon>
        <taxon>Chordata</taxon>
        <taxon>Craniata</taxon>
        <taxon>Vertebrata</taxon>
        <taxon>Euteleostomi</taxon>
        <taxon>Actinopterygii</taxon>
        <taxon>Neopterygii</taxon>
        <taxon>Teleostei</taxon>
        <taxon>Neoteleostei</taxon>
        <taxon>Acanthomorphata</taxon>
        <taxon>Ovalentaria</taxon>
        <taxon>Atherinomorphae</taxon>
        <taxon>Cyprinodontiformes</taxon>
        <taxon>Goodeidae</taxon>
        <taxon>Goodea</taxon>
    </lineage>
</organism>